<organism evidence="2 3">
    <name type="scientific">Ceratitis capitata</name>
    <name type="common">Mediterranean fruit fly</name>
    <name type="synonym">Tephritis capitata</name>
    <dbReference type="NCBI Taxonomy" id="7213"/>
    <lineage>
        <taxon>Eukaryota</taxon>
        <taxon>Metazoa</taxon>
        <taxon>Ecdysozoa</taxon>
        <taxon>Arthropoda</taxon>
        <taxon>Hexapoda</taxon>
        <taxon>Insecta</taxon>
        <taxon>Pterygota</taxon>
        <taxon>Neoptera</taxon>
        <taxon>Endopterygota</taxon>
        <taxon>Diptera</taxon>
        <taxon>Brachycera</taxon>
        <taxon>Muscomorpha</taxon>
        <taxon>Tephritoidea</taxon>
        <taxon>Tephritidae</taxon>
        <taxon>Ceratitis</taxon>
        <taxon>Ceratitis</taxon>
    </lineage>
</organism>
<evidence type="ECO:0000256" key="1">
    <source>
        <dbReference type="SAM" id="Phobius"/>
    </source>
</evidence>
<dbReference type="OrthoDB" id="8182981at2759"/>
<keyword evidence="1" id="KW-0812">Transmembrane</keyword>
<dbReference type="Proteomes" id="UP000606786">
    <property type="component" value="Unassembled WGS sequence"/>
</dbReference>
<name>A0A811VFV3_CERCA</name>
<dbReference type="AlphaFoldDB" id="A0A811VFV3"/>
<accession>A0A811VFV3</accession>
<evidence type="ECO:0000313" key="2">
    <source>
        <dbReference type="EMBL" id="CAD7014180.1"/>
    </source>
</evidence>
<feature type="transmembrane region" description="Helical" evidence="1">
    <location>
        <begin position="85"/>
        <end position="105"/>
    </location>
</feature>
<sequence length="129" mass="14932">MKIMIEDIYFQYTVAFTARMWPMLDNFNEMVVMWHSSGLDKFWEWRSVADYLDGNIQKQLMASQYSNLDDIGPVKLGMSNFVGMLLLWLLGIVFAFLAFLGELLLDRMKRAKQLAALDVDEMSGGIKFN</sequence>
<keyword evidence="3" id="KW-1185">Reference proteome</keyword>
<keyword evidence="1" id="KW-0472">Membrane</keyword>
<dbReference type="KEGG" id="ccat:105664917"/>
<reference evidence="2" key="1">
    <citation type="submission" date="2020-11" db="EMBL/GenBank/DDBJ databases">
        <authorList>
            <person name="Whitehead M."/>
        </authorList>
    </citation>
    <scope>NUCLEOTIDE SEQUENCE</scope>
    <source>
        <strain evidence="2">EGII</strain>
    </source>
</reference>
<proteinExistence type="predicted"/>
<evidence type="ECO:0000313" key="3">
    <source>
        <dbReference type="Proteomes" id="UP000606786"/>
    </source>
</evidence>
<comment type="caution">
    <text evidence="2">The sequence shown here is derived from an EMBL/GenBank/DDBJ whole genome shotgun (WGS) entry which is preliminary data.</text>
</comment>
<gene>
    <name evidence="2" type="ORF">CCAP1982_LOCUS22186</name>
</gene>
<protein>
    <submittedName>
        <fullName evidence="2">(Mediterranean fruit fly) hypothetical protein</fullName>
    </submittedName>
</protein>
<dbReference type="EMBL" id="CAJHJT010000056">
    <property type="protein sequence ID" value="CAD7014180.1"/>
    <property type="molecule type" value="Genomic_DNA"/>
</dbReference>
<keyword evidence="1" id="KW-1133">Transmembrane helix</keyword>